<dbReference type="FunCoup" id="F0ZST8">
    <property type="interactions" value="937"/>
</dbReference>
<name>F0ZST8_DICPU</name>
<dbReference type="RefSeq" id="XP_003290473.1">
    <property type="nucleotide sequence ID" value="XM_003290425.1"/>
</dbReference>
<accession>F0ZST8</accession>
<feature type="region of interest" description="Disordered" evidence="1">
    <location>
        <begin position="109"/>
        <end position="136"/>
    </location>
</feature>
<gene>
    <name evidence="3" type="ORF">DICPUDRAFT_81210</name>
</gene>
<dbReference type="InParanoid" id="F0ZST8"/>
<feature type="compositionally biased region" description="Polar residues" evidence="1">
    <location>
        <begin position="1"/>
        <end position="19"/>
    </location>
</feature>
<proteinExistence type="predicted"/>
<dbReference type="InterPro" id="IPR040459">
    <property type="entry name" value="MJ1316"/>
</dbReference>
<evidence type="ECO:0000313" key="3">
    <source>
        <dbReference type="EMBL" id="EGC33003.1"/>
    </source>
</evidence>
<dbReference type="OrthoDB" id="19211at2759"/>
<dbReference type="Proteomes" id="UP000001064">
    <property type="component" value="Unassembled WGS sequence"/>
</dbReference>
<dbReference type="GeneID" id="10507879"/>
<dbReference type="OMA" id="KLEWGIN"/>
<organism evidence="3 4">
    <name type="scientific">Dictyostelium purpureum</name>
    <name type="common">Slime mold</name>
    <dbReference type="NCBI Taxonomy" id="5786"/>
    <lineage>
        <taxon>Eukaryota</taxon>
        <taxon>Amoebozoa</taxon>
        <taxon>Evosea</taxon>
        <taxon>Eumycetozoa</taxon>
        <taxon>Dictyostelia</taxon>
        <taxon>Dictyosteliales</taxon>
        <taxon>Dictyosteliaceae</taxon>
        <taxon>Dictyostelium</taxon>
    </lineage>
</organism>
<dbReference type="AlphaFoldDB" id="F0ZST8"/>
<dbReference type="KEGG" id="dpp:DICPUDRAFT_81210"/>
<feature type="compositionally biased region" description="Low complexity" evidence="1">
    <location>
        <begin position="58"/>
        <end position="93"/>
    </location>
</feature>
<reference evidence="4" key="1">
    <citation type="journal article" date="2011" name="Genome Biol.">
        <title>Comparative genomics of the social amoebae Dictyostelium discoideum and Dictyostelium purpureum.</title>
        <authorList>
            <consortium name="US DOE Joint Genome Institute (JGI-PGF)"/>
            <person name="Sucgang R."/>
            <person name="Kuo A."/>
            <person name="Tian X."/>
            <person name="Salerno W."/>
            <person name="Parikh A."/>
            <person name="Feasley C.L."/>
            <person name="Dalin E."/>
            <person name="Tu H."/>
            <person name="Huang E."/>
            <person name="Barry K."/>
            <person name="Lindquist E."/>
            <person name="Shapiro H."/>
            <person name="Bruce D."/>
            <person name="Schmutz J."/>
            <person name="Salamov A."/>
            <person name="Fey P."/>
            <person name="Gaudet P."/>
            <person name="Anjard C."/>
            <person name="Babu M.M."/>
            <person name="Basu S."/>
            <person name="Bushmanova Y."/>
            <person name="van der Wel H."/>
            <person name="Katoh-Kurasawa M."/>
            <person name="Dinh C."/>
            <person name="Coutinho P.M."/>
            <person name="Saito T."/>
            <person name="Elias M."/>
            <person name="Schaap P."/>
            <person name="Kay R.R."/>
            <person name="Henrissat B."/>
            <person name="Eichinger L."/>
            <person name="Rivero F."/>
            <person name="Putnam N.H."/>
            <person name="West C.M."/>
            <person name="Loomis W.F."/>
            <person name="Chisholm R.L."/>
            <person name="Shaulsky G."/>
            <person name="Strassmann J.E."/>
            <person name="Queller D.C."/>
            <person name="Kuspa A."/>
            <person name="Grigoriev I.V."/>
        </authorList>
    </citation>
    <scope>NUCLEOTIDE SEQUENCE [LARGE SCALE GENOMIC DNA]</scope>
    <source>
        <strain evidence="4">QSDP1</strain>
    </source>
</reference>
<dbReference type="Pfam" id="PF04457">
    <property type="entry name" value="MJ1316"/>
    <property type="match status" value="1"/>
</dbReference>
<evidence type="ECO:0000259" key="2">
    <source>
        <dbReference type="Pfam" id="PF04457"/>
    </source>
</evidence>
<protein>
    <recommendedName>
        <fullName evidence="2">MJ1316 RNA cyclic group end recognition domain-containing protein</fullName>
    </recommendedName>
</protein>
<feature type="region of interest" description="Disordered" evidence="1">
    <location>
        <begin position="1"/>
        <end position="32"/>
    </location>
</feature>
<evidence type="ECO:0000256" key="1">
    <source>
        <dbReference type="SAM" id="MobiDB-lite"/>
    </source>
</evidence>
<keyword evidence="4" id="KW-1185">Reference proteome</keyword>
<dbReference type="VEuPathDB" id="AmoebaDB:DICPUDRAFT_81210"/>
<feature type="compositionally biased region" description="Acidic residues" evidence="1">
    <location>
        <begin position="21"/>
        <end position="32"/>
    </location>
</feature>
<sequence length="222" mass="25905">MASTQIHFSYPTYSNQNTQDSYDDYSDEDYSDYENEIEYSLEQQDKLEWGINGGGRMSGSSGSSKKTSNINTNATKPAANTTKVSPTPSPSSSNQIKSVEQILDEIEQKQELKNKKPEIEKTQKLSSSEKEEILKRETENVKKERLPSSEEVYNRIKWEFSSKVEDFSILYEDRFDGLISASFKDFEYDVIPSHRIQMFKYKDFVIYSRKERIYNFNDVYKN</sequence>
<feature type="domain" description="MJ1316 RNA cyclic group end recognition" evidence="2">
    <location>
        <begin position="148"/>
        <end position="209"/>
    </location>
</feature>
<evidence type="ECO:0000313" key="4">
    <source>
        <dbReference type="Proteomes" id="UP000001064"/>
    </source>
</evidence>
<dbReference type="EMBL" id="GL871163">
    <property type="protein sequence ID" value="EGC33003.1"/>
    <property type="molecule type" value="Genomic_DNA"/>
</dbReference>
<feature type="region of interest" description="Disordered" evidence="1">
    <location>
        <begin position="44"/>
        <end position="97"/>
    </location>
</feature>
<dbReference type="eggNOG" id="ENOG502S60W">
    <property type="taxonomic scope" value="Eukaryota"/>
</dbReference>